<reference evidence="8" key="2">
    <citation type="submission" date="2023-04" db="EMBL/GenBank/DDBJ databases">
        <authorList>
            <person name="Bruccoleri R.E."/>
            <person name="Oakeley E.J."/>
            <person name="Faust A.-M."/>
            <person name="Dessus-Babus S."/>
            <person name="Altorfer M."/>
            <person name="Burckhardt D."/>
            <person name="Oertli M."/>
            <person name="Naumann U."/>
            <person name="Petersen F."/>
            <person name="Wong J."/>
        </authorList>
    </citation>
    <scope>NUCLEOTIDE SEQUENCE</scope>
    <source>
        <strain evidence="8">GSM-AAB239-AS_SAM_17_03QT</strain>
        <tissue evidence="8">Leaf</tissue>
    </source>
</reference>
<sequence>MNHDDIERFHEKVLSNGDVYAGNFVGRLPCGTGKYIWVDETVYEGEWDKGKMTGRGRICWPSGAIYEGELEGGFLHGSGTFFGLDGSVYEGTWRMNIKHGLGTKTYSNSDIYEGFWKEGKEEGIGKFTWSNGHTYIGNWKNGKMSGRGIMKWTNGDLFDGFWLNGLEHGPGYYKSADGTYFFGTWNKGLKDGRGNFYPPGSKLPCQLKGCDSIVYDFGSESLSSVLMHSEELGYGRSSSKRNLFDKWKISNFLRHSRQVSHRLTSLDEVLGHGDATKSIPLRDSSLTSPCSSDDNQSENVMVYEREYIQGVLVMEIVRSHGSGISTNGKWHHEVPRKPAKGPGKTIYRGHKSYYLMLNLQLGIRYTVGKITPVHTREVRSSDFGPRARIKMYFPSKGSQFTPPHYSMDFFWKDYCPMVFRNLREMFKIDAADYMMSICGGDGLKELSSPGKSGSIFYLSQDERFVIKTLRKYELKILLKMLPKYYNHVGLHENTLITKFFGLHRITIRAGRKVRFVVMGNMFCTELHIHRRYDLKGSTQGRSTSKNSINENTTLKDLDLPYVFHLDKSWRESLFRQISLDCIFLESQCIIDYSMLLGVHFRAPEHLKTILEPKDTLQSSLCSPADNFDVPLQDEVVIPPKALLLVTHEPSSTGSIPGSHIRGSTLRASVAGNEEVDLLLPEAGRLPVQLGVNMPAQASQKLLHDDGGPNSGEVDVFKVHDVVLYLGIIDILQEYNLKKKIEHACKSLKYDPLTISAVEPKLYSKRFIGFLERVFPEDI</sequence>
<name>A0AAX6E306_IRIPA</name>
<dbReference type="SUPFAM" id="SSF82185">
    <property type="entry name" value="Histone H3 K4-specific methyltransferase SET7/9 N-terminal domain"/>
    <property type="match status" value="2"/>
</dbReference>
<dbReference type="Gene3D" id="3.30.800.10">
    <property type="entry name" value="Phosphatidylinositol Phosphate Kinase II Beta"/>
    <property type="match status" value="1"/>
</dbReference>
<evidence type="ECO:0000256" key="5">
    <source>
        <dbReference type="ARBA" id="ARBA00022840"/>
    </source>
</evidence>
<evidence type="ECO:0000313" key="9">
    <source>
        <dbReference type="Proteomes" id="UP001140949"/>
    </source>
</evidence>
<dbReference type="Proteomes" id="UP001140949">
    <property type="component" value="Unassembled WGS sequence"/>
</dbReference>
<dbReference type="SMART" id="SM00698">
    <property type="entry name" value="MORN"/>
    <property type="match status" value="8"/>
</dbReference>
<dbReference type="Gene3D" id="2.20.110.10">
    <property type="entry name" value="Histone H3 K4-specific methyltransferase SET7/9 N-terminal domain"/>
    <property type="match status" value="2"/>
</dbReference>
<gene>
    <name evidence="8" type="ORF">M6B38_211515</name>
</gene>
<dbReference type="FunFam" id="3.30.800.10:FF:000003">
    <property type="entry name" value="Phosphatidylinositol 4-phosphate 5-kinase"/>
    <property type="match status" value="1"/>
</dbReference>
<comment type="catalytic activity">
    <reaction evidence="6">
        <text>a 1,2-diacyl-sn-glycero-3-phospho-(1D-myo-inositol 4-phosphate) + ATP = a 1,2-diacyl-sn-glycero-3-phospho-(1D-myo-inositol-4,5-bisphosphate) + ADP + H(+)</text>
        <dbReference type="Rhea" id="RHEA:14425"/>
        <dbReference type="ChEBI" id="CHEBI:15378"/>
        <dbReference type="ChEBI" id="CHEBI:30616"/>
        <dbReference type="ChEBI" id="CHEBI:58178"/>
        <dbReference type="ChEBI" id="CHEBI:58456"/>
        <dbReference type="ChEBI" id="CHEBI:456216"/>
        <dbReference type="EC" id="2.7.1.68"/>
    </reaction>
</comment>
<proteinExistence type="predicted"/>
<dbReference type="InterPro" id="IPR027483">
    <property type="entry name" value="PInositol-4-P-4/5-kinase_C_sf"/>
</dbReference>
<dbReference type="InterPro" id="IPR027484">
    <property type="entry name" value="PInositol-4-P-5-kinase_N"/>
</dbReference>
<keyword evidence="5 6" id="KW-0067">ATP-binding</keyword>
<dbReference type="GO" id="GO:0016308">
    <property type="term" value="F:1-phosphatidylinositol-4-phosphate 5-kinase activity"/>
    <property type="evidence" value="ECO:0007669"/>
    <property type="project" value="UniProtKB-UniRule"/>
</dbReference>
<dbReference type="InterPro" id="IPR017163">
    <property type="entry name" value="PIno-4-P-5_kinase_pln"/>
</dbReference>
<dbReference type="CDD" id="cd17302">
    <property type="entry name" value="PIPKc_AtPIP5K_like"/>
    <property type="match status" value="1"/>
</dbReference>
<reference evidence="8" key="1">
    <citation type="journal article" date="2023" name="GigaByte">
        <title>Genome assembly of the bearded iris, Iris pallida Lam.</title>
        <authorList>
            <person name="Bruccoleri R.E."/>
            <person name="Oakeley E.J."/>
            <person name="Faust A.M.E."/>
            <person name="Altorfer M."/>
            <person name="Dessus-Babus S."/>
            <person name="Burckhardt D."/>
            <person name="Oertli M."/>
            <person name="Naumann U."/>
            <person name="Petersen F."/>
            <person name="Wong J."/>
        </authorList>
    </citation>
    <scope>NUCLEOTIDE SEQUENCE</scope>
    <source>
        <strain evidence="8">GSM-AAB239-AS_SAM_17_03QT</strain>
    </source>
</reference>
<comment type="caution">
    <text evidence="8">The sequence shown here is derived from an EMBL/GenBank/DDBJ whole genome shotgun (WGS) entry which is preliminary data.</text>
</comment>
<dbReference type="InterPro" id="IPR003409">
    <property type="entry name" value="MORN"/>
</dbReference>
<dbReference type="AlphaFoldDB" id="A0AAX6E306"/>
<evidence type="ECO:0000256" key="2">
    <source>
        <dbReference type="ARBA" id="ARBA00022737"/>
    </source>
</evidence>
<feature type="domain" description="PIPK" evidence="7">
    <location>
        <begin position="349"/>
        <end position="774"/>
    </location>
</feature>
<dbReference type="GO" id="GO:0005886">
    <property type="term" value="C:plasma membrane"/>
    <property type="evidence" value="ECO:0007669"/>
    <property type="project" value="TreeGrafter"/>
</dbReference>
<dbReference type="InterPro" id="IPR023610">
    <property type="entry name" value="PInositol-4/5-P-5/4-kinase"/>
</dbReference>
<evidence type="ECO:0000259" key="7">
    <source>
        <dbReference type="PROSITE" id="PS51455"/>
    </source>
</evidence>
<dbReference type="SUPFAM" id="SSF56104">
    <property type="entry name" value="SAICAR synthase-like"/>
    <property type="match status" value="1"/>
</dbReference>
<dbReference type="Pfam" id="PF01504">
    <property type="entry name" value="PIP5K"/>
    <property type="match status" value="1"/>
</dbReference>
<dbReference type="EC" id="2.7.1.68" evidence="6"/>
<evidence type="ECO:0000256" key="4">
    <source>
        <dbReference type="ARBA" id="ARBA00022777"/>
    </source>
</evidence>
<evidence type="ECO:0000256" key="6">
    <source>
        <dbReference type="PIRNR" id="PIRNR037274"/>
    </source>
</evidence>
<keyword evidence="1 6" id="KW-0808">Transferase</keyword>
<dbReference type="GO" id="GO:0046854">
    <property type="term" value="P:phosphatidylinositol phosphate biosynthetic process"/>
    <property type="evidence" value="ECO:0007669"/>
    <property type="project" value="TreeGrafter"/>
</dbReference>
<accession>A0AAX6E306</accession>
<dbReference type="Pfam" id="PF02493">
    <property type="entry name" value="MORN"/>
    <property type="match status" value="8"/>
</dbReference>
<dbReference type="EMBL" id="JANAVB010040220">
    <property type="protein sequence ID" value="KAJ6798350.1"/>
    <property type="molecule type" value="Genomic_DNA"/>
</dbReference>
<evidence type="ECO:0000313" key="8">
    <source>
        <dbReference type="EMBL" id="KAJ6798350.1"/>
    </source>
</evidence>
<dbReference type="PANTHER" id="PTHR23086:SF25">
    <property type="entry name" value="PHOSPHATIDYLINOSITOL 4-PHOSPHATE 5-KINASE 8"/>
    <property type="match status" value="1"/>
</dbReference>
<evidence type="ECO:0000256" key="3">
    <source>
        <dbReference type="ARBA" id="ARBA00022741"/>
    </source>
</evidence>
<evidence type="ECO:0000256" key="1">
    <source>
        <dbReference type="ARBA" id="ARBA00022679"/>
    </source>
</evidence>
<keyword evidence="9" id="KW-1185">Reference proteome</keyword>
<dbReference type="Gene3D" id="3.30.810.10">
    <property type="entry name" value="2-Layer Sandwich"/>
    <property type="match status" value="1"/>
</dbReference>
<dbReference type="PANTHER" id="PTHR23086">
    <property type="entry name" value="PHOSPHATIDYLINOSITOL-4-PHOSPHATE 5-KINASE"/>
    <property type="match status" value="1"/>
</dbReference>
<dbReference type="GO" id="GO:0005524">
    <property type="term" value="F:ATP binding"/>
    <property type="evidence" value="ECO:0007669"/>
    <property type="project" value="UniProtKB-UniRule"/>
</dbReference>
<dbReference type="PROSITE" id="PS51455">
    <property type="entry name" value="PIPK"/>
    <property type="match status" value="1"/>
</dbReference>
<dbReference type="PIRSF" id="PIRSF037274">
    <property type="entry name" value="PIP5K_plant_prd"/>
    <property type="match status" value="1"/>
</dbReference>
<keyword evidence="4 6" id="KW-0418">Kinase</keyword>
<dbReference type="SMART" id="SM00330">
    <property type="entry name" value="PIPKc"/>
    <property type="match status" value="1"/>
</dbReference>
<keyword evidence="2" id="KW-0677">Repeat</keyword>
<organism evidence="8 9">
    <name type="scientific">Iris pallida</name>
    <name type="common">Sweet iris</name>
    <dbReference type="NCBI Taxonomy" id="29817"/>
    <lineage>
        <taxon>Eukaryota</taxon>
        <taxon>Viridiplantae</taxon>
        <taxon>Streptophyta</taxon>
        <taxon>Embryophyta</taxon>
        <taxon>Tracheophyta</taxon>
        <taxon>Spermatophyta</taxon>
        <taxon>Magnoliopsida</taxon>
        <taxon>Liliopsida</taxon>
        <taxon>Asparagales</taxon>
        <taxon>Iridaceae</taxon>
        <taxon>Iridoideae</taxon>
        <taxon>Irideae</taxon>
        <taxon>Iris</taxon>
    </lineage>
</organism>
<protein>
    <recommendedName>
        <fullName evidence="6">Phosphatidylinositol 4-phosphate 5-kinase</fullName>
        <ecNumber evidence="6">2.7.1.68</ecNumber>
    </recommendedName>
</protein>
<keyword evidence="3 6" id="KW-0547">Nucleotide-binding</keyword>
<dbReference type="InterPro" id="IPR002498">
    <property type="entry name" value="PInositol-4-P-4/5-kinase_core"/>
</dbReference>